<dbReference type="OrthoDB" id="5147188at2"/>
<dbReference type="InterPro" id="IPR043519">
    <property type="entry name" value="NT_sf"/>
</dbReference>
<protein>
    <recommendedName>
        <fullName evidence="3">Nucleotidyltransferase domain-containing protein</fullName>
    </recommendedName>
</protein>
<evidence type="ECO:0008006" key="3">
    <source>
        <dbReference type="Google" id="ProtNLM"/>
    </source>
</evidence>
<sequence>MTSTGQDLRAAASAGLRSAGARFALVHGSRAAGGSYRTTRPRPDSDLDVAAWWPGDAPASFEVDLPPEVDLLVLNDAPLEIAGRVALDGELLFDDDPPARVRWIATTRKIYADELPRIARSHREFLDAMRSRHGG</sequence>
<gene>
    <name evidence="1" type="ORF">SAMN05216207_100946</name>
</gene>
<dbReference type="STRING" id="260086.SAMN05216207_100946"/>
<dbReference type="EMBL" id="FOUY01000009">
    <property type="protein sequence ID" value="SFN16139.1"/>
    <property type="molecule type" value="Genomic_DNA"/>
</dbReference>
<dbReference type="Proteomes" id="UP000199614">
    <property type="component" value="Unassembled WGS sequence"/>
</dbReference>
<proteinExistence type="predicted"/>
<dbReference type="RefSeq" id="WP_093341076.1">
    <property type="nucleotide sequence ID" value="NZ_FOUY01000009.1"/>
</dbReference>
<organism evidence="1 2">
    <name type="scientific">Pseudonocardia ammonioxydans</name>
    <dbReference type="NCBI Taxonomy" id="260086"/>
    <lineage>
        <taxon>Bacteria</taxon>
        <taxon>Bacillati</taxon>
        <taxon>Actinomycetota</taxon>
        <taxon>Actinomycetes</taxon>
        <taxon>Pseudonocardiales</taxon>
        <taxon>Pseudonocardiaceae</taxon>
        <taxon>Pseudonocardia</taxon>
    </lineage>
</organism>
<dbReference type="CDD" id="cd05403">
    <property type="entry name" value="NT_KNTase_like"/>
    <property type="match status" value="1"/>
</dbReference>
<accession>A0A1I4WT31</accession>
<evidence type="ECO:0000313" key="1">
    <source>
        <dbReference type="EMBL" id="SFN16139.1"/>
    </source>
</evidence>
<keyword evidence="2" id="KW-1185">Reference proteome</keyword>
<name>A0A1I4WT31_PSUAM</name>
<evidence type="ECO:0000313" key="2">
    <source>
        <dbReference type="Proteomes" id="UP000199614"/>
    </source>
</evidence>
<reference evidence="1 2" key="1">
    <citation type="submission" date="2016-10" db="EMBL/GenBank/DDBJ databases">
        <authorList>
            <person name="de Groot N.N."/>
        </authorList>
    </citation>
    <scope>NUCLEOTIDE SEQUENCE [LARGE SCALE GENOMIC DNA]</scope>
    <source>
        <strain evidence="1 2">CGMCC 4.1877</strain>
    </source>
</reference>
<dbReference type="AlphaFoldDB" id="A0A1I4WT31"/>
<dbReference type="SUPFAM" id="SSF81301">
    <property type="entry name" value="Nucleotidyltransferase"/>
    <property type="match status" value="1"/>
</dbReference>